<dbReference type="AlphaFoldDB" id="A0AAD7E6C6"/>
<sequence>MDATQVIGLCRSVMEHNVPEYGGIPKNTPIEEIAPRFVKICWRHGKEPVHDFRALVTDSDFNRLMDFVYIDSKESLDVFSSFVYGLGIKKIADWWKHKEMHEWIIPCIVRSQSLIPSDVWDSTPSTTNTNEAQHHWTNAQTGTKLTPVEALESRRRVDERVAQEIEMSLRTGILSNTNNEMSQRMARNSQRQSTAARKVRETRDAADTSKQLQLQIDAEIEKRRASSQLMKDLRAQLKATKSGRGKSANLSASSSGRVKTTRERSGNVPLFVLSVWAGLKTTTAVQTTVLPTQSDNVPSIPTAISGPSFDFDIPTVPSTANFTDPAFDSTFTFMSDIELTPFCRMSNTLTPYLRLIIVFLRSILVSSTATPRVLGLRSQVVPIPLTTPWTCMGSRRFSLIPSALPTSPPSLQWVHLTPCHYFLPLHRIRLQALLAWQKNQLQASRSRVVVLVHVSESQTTHQFPTGRQKRGKASKWVEHSGFANRLLGQA</sequence>
<evidence type="ECO:0000313" key="2">
    <source>
        <dbReference type="EMBL" id="KAJ7300410.1"/>
    </source>
</evidence>
<gene>
    <name evidence="2" type="ORF">DFH08DRAFT_1000753</name>
</gene>
<accession>A0AAD7E6C6</accession>
<comment type="caution">
    <text evidence="2">The sequence shown here is derived from an EMBL/GenBank/DDBJ whole genome shotgun (WGS) entry which is preliminary data.</text>
</comment>
<reference evidence="2" key="1">
    <citation type="submission" date="2023-03" db="EMBL/GenBank/DDBJ databases">
        <title>Massive genome expansion in bonnet fungi (Mycena s.s.) driven by repeated elements and novel gene families across ecological guilds.</title>
        <authorList>
            <consortium name="Lawrence Berkeley National Laboratory"/>
            <person name="Harder C.B."/>
            <person name="Miyauchi S."/>
            <person name="Viragh M."/>
            <person name="Kuo A."/>
            <person name="Thoen E."/>
            <person name="Andreopoulos B."/>
            <person name="Lu D."/>
            <person name="Skrede I."/>
            <person name="Drula E."/>
            <person name="Henrissat B."/>
            <person name="Morin E."/>
            <person name="Kohler A."/>
            <person name="Barry K."/>
            <person name="LaButti K."/>
            <person name="Morin E."/>
            <person name="Salamov A."/>
            <person name="Lipzen A."/>
            <person name="Mereny Z."/>
            <person name="Hegedus B."/>
            <person name="Baldrian P."/>
            <person name="Stursova M."/>
            <person name="Weitz H."/>
            <person name="Taylor A."/>
            <person name="Grigoriev I.V."/>
            <person name="Nagy L.G."/>
            <person name="Martin F."/>
            <person name="Kauserud H."/>
        </authorList>
    </citation>
    <scope>NUCLEOTIDE SEQUENCE</scope>
    <source>
        <strain evidence="2">CBHHK002</strain>
    </source>
</reference>
<feature type="region of interest" description="Disordered" evidence="1">
    <location>
        <begin position="238"/>
        <end position="262"/>
    </location>
</feature>
<feature type="compositionally biased region" description="Polar residues" evidence="1">
    <location>
        <begin position="175"/>
        <end position="195"/>
    </location>
</feature>
<feature type="compositionally biased region" description="Basic and acidic residues" evidence="1">
    <location>
        <begin position="198"/>
        <end position="207"/>
    </location>
</feature>
<organism evidence="2 3">
    <name type="scientific">Mycena albidolilacea</name>
    <dbReference type="NCBI Taxonomy" id="1033008"/>
    <lineage>
        <taxon>Eukaryota</taxon>
        <taxon>Fungi</taxon>
        <taxon>Dikarya</taxon>
        <taxon>Basidiomycota</taxon>
        <taxon>Agaricomycotina</taxon>
        <taxon>Agaricomycetes</taxon>
        <taxon>Agaricomycetidae</taxon>
        <taxon>Agaricales</taxon>
        <taxon>Marasmiineae</taxon>
        <taxon>Mycenaceae</taxon>
        <taxon>Mycena</taxon>
    </lineage>
</organism>
<dbReference type="Proteomes" id="UP001218218">
    <property type="component" value="Unassembled WGS sequence"/>
</dbReference>
<evidence type="ECO:0000313" key="3">
    <source>
        <dbReference type="Proteomes" id="UP001218218"/>
    </source>
</evidence>
<evidence type="ECO:0000256" key="1">
    <source>
        <dbReference type="SAM" id="MobiDB-lite"/>
    </source>
</evidence>
<dbReference type="EMBL" id="JARIHO010000170">
    <property type="protein sequence ID" value="KAJ7300410.1"/>
    <property type="molecule type" value="Genomic_DNA"/>
</dbReference>
<feature type="compositionally biased region" description="Polar residues" evidence="1">
    <location>
        <begin position="248"/>
        <end position="258"/>
    </location>
</feature>
<feature type="region of interest" description="Disordered" evidence="1">
    <location>
        <begin position="175"/>
        <end position="210"/>
    </location>
</feature>
<name>A0AAD7E6C6_9AGAR</name>
<keyword evidence="3" id="KW-1185">Reference proteome</keyword>
<proteinExistence type="predicted"/>
<protein>
    <submittedName>
        <fullName evidence="2">Uncharacterized protein</fullName>
    </submittedName>
</protein>